<dbReference type="SUPFAM" id="SSF46785">
    <property type="entry name" value="Winged helix' DNA-binding domain"/>
    <property type="match status" value="1"/>
</dbReference>
<protein>
    <submittedName>
        <fullName evidence="5">GntR family transcriptional regulator</fullName>
    </submittedName>
</protein>
<dbReference type="CDD" id="cd07377">
    <property type="entry name" value="WHTH_GntR"/>
    <property type="match status" value="1"/>
</dbReference>
<organism evidence="5 6">
    <name type="scientific">Vibrio olivae</name>
    <dbReference type="NCBI Taxonomy" id="1243002"/>
    <lineage>
        <taxon>Bacteria</taxon>
        <taxon>Pseudomonadati</taxon>
        <taxon>Pseudomonadota</taxon>
        <taxon>Gammaproteobacteria</taxon>
        <taxon>Vibrionales</taxon>
        <taxon>Vibrionaceae</taxon>
        <taxon>Vibrio</taxon>
    </lineage>
</organism>
<dbReference type="Gene3D" id="1.20.120.530">
    <property type="entry name" value="GntR ligand-binding domain-like"/>
    <property type="match status" value="1"/>
</dbReference>
<evidence type="ECO:0000259" key="4">
    <source>
        <dbReference type="PROSITE" id="PS50949"/>
    </source>
</evidence>
<sequence>MSSDDKIYNKLLKTIVAHQLPPGARLPEDKLSEAFNVSRTGIRKVLQRLAVEQFVLIRPNKGAEVYAPDQQEANEVFDSRILIETQLIPKLVRNWDRTLSAQFRQIVVQEKKAEQDDDLSNAILLTSQFHYELAKIAGNSVLASFVEKLCYRSSLVIASYGSINSVGCDCGDHGHLIDLLDKGDEEGATVWMKHHLQQIKQSLDIDRQRSSDIDFLQLFSS</sequence>
<feature type="domain" description="HTH gntR-type" evidence="4">
    <location>
        <begin position="1"/>
        <end position="68"/>
    </location>
</feature>
<proteinExistence type="predicted"/>
<name>A0ABV5HND0_9VIBR</name>
<dbReference type="InterPro" id="IPR008920">
    <property type="entry name" value="TF_FadR/GntR_C"/>
</dbReference>
<evidence type="ECO:0000256" key="3">
    <source>
        <dbReference type="ARBA" id="ARBA00023163"/>
    </source>
</evidence>
<evidence type="ECO:0000256" key="1">
    <source>
        <dbReference type="ARBA" id="ARBA00023015"/>
    </source>
</evidence>
<reference evidence="5 6" key="1">
    <citation type="submission" date="2024-09" db="EMBL/GenBank/DDBJ databases">
        <authorList>
            <person name="Sun Q."/>
            <person name="Mori K."/>
        </authorList>
    </citation>
    <scope>NUCLEOTIDE SEQUENCE [LARGE SCALE GENOMIC DNA]</scope>
    <source>
        <strain evidence="5 6">CECT 8064</strain>
    </source>
</reference>
<dbReference type="RefSeq" id="WP_390192352.1">
    <property type="nucleotide sequence ID" value="NZ_JBHMEP010000002.1"/>
</dbReference>
<dbReference type="InterPro" id="IPR011711">
    <property type="entry name" value="GntR_C"/>
</dbReference>
<dbReference type="SMART" id="SM00345">
    <property type="entry name" value="HTH_GNTR"/>
    <property type="match status" value="1"/>
</dbReference>
<evidence type="ECO:0000256" key="2">
    <source>
        <dbReference type="ARBA" id="ARBA00023125"/>
    </source>
</evidence>
<dbReference type="SMART" id="SM00895">
    <property type="entry name" value="FCD"/>
    <property type="match status" value="1"/>
</dbReference>
<dbReference type="Proteomes" id="UP001589645">
    <property type="component" value="Unassembled WGS sequence"/>
</dbReference>
<keyword evidence="3" id="KW-0804">Transcription</keyword>
<keyword evidence="2" id="KW-0238">DNA-binding</keyword>
<dbReference type="PANTHER" id="PTHR43537">
    <property type="entry name" value="TRANSCRIPTIONAL REGULATOR, GNTR FAMILY"/>
    <property type="match status" value="1"/>
</dbReference>
<dbReference type="InterPro" id="IPR036390">
    <property type="entry name" value="WH_DNA-bd_sf"/>
</dbReference>
<evidence type="ECO:0000313" key="5">
    <source>
        <dbReference type="EMBL" id="MFB9135460.1"/>
    </source>
</evidence>
<keyword evidence="1" id="KW-0805">Transcription regulation</keyword>
<dbReference type="InterPro" id="IPR000524">
    <property type="entry name" value="Tscrpt_reg_HTH_GntR"/>
</dbReference>
<dbReference type="InterPro" id="IPR036388">
    <property type="entry name" value="WH-like_DNA-bd_sf"/>
</dbReference>
<dbReference type="PANTHER" id="PTHR43537:SF53">
    <property type="entry name" value="HTH-TYPE TRANSCRIPTIONAL REPRESSOR NANR"/>
    <property type="match status" value="1"/>
</dbReference>
<evidence type="ECO:0000313" key="6">
    <source>
        <dbReference type="Proteomes" id="UP001589645"/>
    </source>
</evidence>
<dbReference type="Pfam" id="PF00392">
    <property type="entry name" value="GntR"/>
    <property type="match status" value="1"/>
</dbReference>
<dbReference type="SUPFAM" id="SSF48008">
    <property type="entry name" value="GntR ligand-binding domain-like"/>
    <property type="match status" value="1"/>
</dbReference>
<keyword evidence="6" id="KW-1185">Reference proteome</keyword>
<dbReference type="PROSITE" id="PS50949">
    <property type="entry name" value="HTH_GNTR"/>
    <property type="match status" value="1"/>
</dbReference>
<dbReference type="Pfam" id="PF07729">
    <property type="entry name" value="FCD"/>
    <property type="match status" value="1"/>
</dbReference>
<accession>A0ABV5HND0</accession>
<comment type="caution">
    <text evidence="5">The sequence shown here is derived from an EMBL/GenBank/DDBJ whole genome shotgun (WGS) entry which is preliminary data.</text>
</comment>
<gene>
    <name evidence="5" type="ORF">ACFFUV_10855</name>
</gene>
<dbReference type="Gene3D" id="1.10.10.10">
    <property type="entry name" value="Winged helix-like DNA-binding domain superfamily/Winged helix DNA-binding domain"/>
    <property type="match status" value="1"/>
</dbReference>
<dbReference type="EMBL" id="JBHMEP010000002">
    <property type="protein sequence ID" value="MFB9135460.1"/>
    <property type="molecule type" value="Genomic_DNA"/>
</dbReference>